<reference evidence="1 2" key="1">
    <citation type="submission" date="2021-06" db="EMBL/GenBank/DDBJ databases">
        <title>Caerostris extrusa draft genome.</title>
        <authorList>
            <person name="Kono N."/>
            <person name="Arakawa K."/>
        </authorList>
    </citation>
    <scope>NUCLEOTIDE SEQUENCE [LARGE SCALE GENOMIC DNA]</scope>
</reference>
<dbReference type="Proteomes" id="UP001054945">
    <property type="component" value="Unassembled WGS sequence"/>
</dbReference>
<comment type="caution">
    <text evidence="1">The sequence shown here is derived from an EMBL/GenBank/DDBJ whole genome shotgun (WGS) entry which is preliminary data.</text>
</comment>
<evidence type="ECO:0000313" key="2">
    <source>
        <dbReference type="Proteomes" id="UP001054945"/>
    </source>
</evidence>
<dbReference type="EMBL" id="BPLR01021703">
    <property type="protein sequence ID" value="GIX92571.1"/>
    <property type="molecule type" value="Genomic_DNA"/>
</dbReference>
<keyword evidence="2" id="KW-1185">Reference proteome</keyword>
<gene>
    <name evidence="1" type="primary">Syne1_1</name>
    <name evidence="1" type="ORF">CEXT_265691</name>
</gene>
<protein>
    <submittedName>
        <fullName evidence="1">Nesprin-1</fullName>
    </submittedName>
</protein>
<sequence>MDHKYDIDSLNTICENLVEVSSYSPCRDQVVAISGEYNNLSGNVSDAISKLEKKYICNQGEFTDSKNEYLAWYNHNKTILDENNDVKGDQDILQKRLQNMKSLSGALPEGQRLLDSSIECGNKALRVLPETGKQKVKSEMDTLKDQFSELSKQTTEVISSLSSVLARLQEFAQNKNKLKEWLENVKTKVPEKFVTKDIVEVRTRIENFKQIFQIWKT</sequence>
<dbReference type="Gene3D" id="1.20.58.60">
    <property type="match status" value="1"/>
</dbReference>
<organism evidence="1 2">
    <name type="scientific">Caerostris extrusa</name>
    <name type="common">Bark spider</name>
    <name type="synonym">Caerostris bankana</name>
    <dbReference type="NCBI Taxonomy" id="172846"/>
    <lineage>
        <taxon>Eukaryota</taxon>
        <taxon>Metazoa</taxon>
        <taxon>Ecdysozoa</taxon>
        <taxon>Arthropoda</taxon>
        <taxon>Chelicerata</taxon>
        <taxon>Arachnida</taxon>
        <taxon>Araneae</taxon>
        <taxon>Araneomorphae</taxon>
        <taxon>Entelegynae</taxon>
        <taxon>Araneoidea</taxon>
        <taxon>Araneidae</taxon>
        <taxon>Caerostris</taxon>
    </lineage>
</organism>
<accession>A0AAV4P8S6</accession>
<proteinExistence type="predicted"/>
<name>A0AAV4P8S6_CAEEX</name>
<dbReference type="AlphaFoldDB" id="A0AAV4P8S6"/>
<evidence type="ECO:0000313" key="1">
    <source>
        <dbReference type="EMBL" id="GIX92571.1"/>
    </source>
</evidence>
<dbReference type="SUPFAM" id="SSF46966">
    <property type="entry name" value="Spectrin repeat"/>
    <property type="match status" value="2"/>
</dbReference>